<evidence type="ECO:0000256" key="9">
    <source>
        <dbReference type="SAM" id="Phobius"/>
    </source>
</evidence>
<evidence type="ECO:0000256" key="7">
    <source>
        <dbReference type="SAM" id="Coils"/>
    </source>
</evidence>
<feature type="transmembrane region" description="Helical" evidence="9">
    <location>
        <begin position="322"/>
        <end position="343"/>
    </location>
</feature>
<dbReference type="Pfam" id="PF01694">
    <property type="entry name" value="Rhomboid"/>
    <property type="match status" value="1"/>
</dbReference>
<feature type="region of interest" description="Disordered" evidence="8">
    <location>
        <begin position="59"/>
        <end position="82"/>
    </location>
</feature>
<dbReference type="Proteomes" id="UP000193240">
    <property type="component" value="Unassembled WGS sequence"/>
</dbReference>
<gene>
    <name evidence="11" type="ORF">B5807_09756</name>
</gene>
<feature type="transmembrane region" description="Helical" evidence="9">
    <location>
        <begin position="533"/>
        <end position="549"/>
    </location>
</feature>
<evidence type="ECO:0000256" key="4">
    <source>
        <dbReference type="ARBA" id="ARBA00022801"/>
    </source>
</evidence>
<keyword evidence="5 9" id="KW-1133">Transmembrane helix</keyword>
<keyword evidence="12" id="KW-1185">Reference proteome</keyword>
<evidence type="ECO:0000256" key="8">
    <source>
        <dbReference type="SAM" id="MobiDB-lite"/>
    </source>
</evidence>
<dbReference type="SUPFAM" id="SSF144091">
    <property type="entry name" value="Rhomboid-like"/>
    <property type="match status" value="1"/>
</dbReference>
<feature type="domain" description="Peptidase S54 rhomboid" evidence="10">
    <location>
        <begin position="403"/>
        <end position="548"/>
    </location>
</feature>
<evidence type="ECO:0000256" key="5">
    <source>
        <dbReference type="ARBA" id="ARBA00022989"/>
    </source>
</evidence>
<evidence type="ECO:0000313" key="12">
    <source>
        <dbReference type="Proteomes" id="UP000193240"/>
    </source>
</evidence>
<dbReference type="STRING" id="105696.A0A1Y2LQ77"/>
<keyword evidence="4" id="KW-0378">Hydrolase</keyword>
<evidence type="ECO:0000256" key="1">
    <source>
        <dbReference type="ARBA" id="ARBA00004141"/>
    </source>
</evidence>
<dbReference type="AlphaFoldDB" id="A0A1Y2LQ77"/>
<accession>A0A1Y2LQ77</accession>
<keyword evidence="7" id="KW-0175">Coiled coil</keyword>
<name>A0A1Y2LQ77_EPING</name>
<protein>
    <recommendedName>
        <fullName evidence="10">Peptidase S54 rhomboid domain-containing protein</fullName>
    </recommendedName>
</protein>
<feature type="coiled-coil region" evidence="7">
    <location>
        <begin position="190"/>
        <end position="256"/>
    </location>
</feature>
<dbReference type="PANTHER" id="PTHR43731:SF14">
    <property type="entry name" value="PRESENILIN-ASSOCIATED RHOMBOID-LIKE PROTEIN, MITOCHONDRIAL"/>
    <property type="match status" value="1"/>
</dbReference>
<reference evidence="11 12" key="1">
    <citation type="journal article" date="2017" name="Genome Announc.">
        <title>Genome sequence of the saprophytic ascomycete Epicoccum nigrum ICMP 19927 strain isolated from New Zealand.</title>
        <authorList>
            <person name="Fokin M."/>
            <person name="Fleetwood D."/>
            <person name="Weir B.S."/>
            <person name="Villas-Boas S.G."/>
        </authorList>
    </citation>
    <scope>NUCLEOTIDE SEQUENCE [LARGE SCALE GENOMIC DNA]</scope>
    <source>
        <strain evidence="11 12">ICMP 19927</strain>
    </source>
</reference>
<dbReference type="PANTHER" id="PTHR43731">
    <property type="entry name" value="RHOMBOID PROTEASE"/>
    <property type="match status" value="1"/>
</dbReference>
<feature type="transmembrane region" description="Helical" evidence="9">
    <location>
        <begin position="363"/>
        <end position="383"/>
    </location>
</feature>
<dbReference type="InterPro" id="IPR022764">
    <property type="entry name" value="Peptidase_S54_rhomboid_dom"/>
</dbReference>
<dbReference type="Gene3D" id="1.20.1540.10">
    <property type="entry name" value="Rhomboid-like"/>
    <property type="match status" value="1"/>
</dbReference>
<evidence type="ECO:0000259" key="10">
    <source>
        <dbReference type="Pfam" id="PF01694"/>
    </source>
</evidence>
<evidence type="ECO:0000256" key="3">
    <source>
        <dbReference type="ARBA" id="ARBA00022692"/>
    </source>
</evidence>
<evidence type="ECO:0000313" key="11">
    <source>
        <dbReference type="EMBL" id="OSS45880.1"/>
    </source>
</evidence>
<dbReference type="GO" id="GO:0004252">
    <property type="term" value="F:serine-type endopeptidase activity"/>
    <property type="evidence" value="ECO:0007669"/>
    <property type="project" value="InterPro"/>
</dbReference>
<keyword evidence="3 9" id="KW-0812">Transmembrane</keyword>
<sequence>MSLLRPSCAMAQRLCASQASATAATQRSPILSLLRRHATSRPQCRSFSHTPRFAANIIDTPRSPANPHQQKHPARTVKIGPLPGGRVSDDIVRRIFRGRLSPAEGNNVLRILHHRRTAGSLADYGVDNLGAQYKHVDGALALKGLDWLREKYPVDEALAAEQWAEKEANRISYELWLADPETESKYKDPARAFRDKMQKEEAERQQQELDDQKIGILHVGKSQFERNIEEKRRARLEEATRKAELKEQREKEMEAQLATGEWVKTPSGKQLMKPHQTTYVDVFGNEQISRRAEERQKYEQAAVTGFQSEAEMLAQTTLAQRLYPMTAFVLFVAILSWGFAHYYTPPSPSYRLFPDLSPTTATIAGLAGINFLVFCSTRVMPLWPLITRYFMHVPGYPRAVQSVLNVFCHVQWEHFLANMLMLGLVGPACCDLVGRGIFAGTYVSAGAVGTLFSLYWANLGRGAIGAHSVGASAAIWGIAALYCLLTDADKVRIPFLKDAEFPFWPKMLFAAFVASEVWTAAKGRRATMDHASHFGGIAVGIAVAAYLRYSGFERPATMPLQTKENVQARRVDVGATPREVTEEVKRIAK</sequence>
<proteinExistence type="inferred from homology"/>
<feature type="transmembrane region" description="Helical" evidence="9">
    <location>
        <begin position="464"/>
        <end position="483"/>
    </location>
</feature>
<evidence type="ECO:0000256" key="6">
    <source>
        <dbReference type="ARBA" id="ARBA00023136"/>
    </source>
</evidence>
<dbReference type="GO" id="GO:0006465">
    <property type="term" value="P:signal peptide processing"/>
    <property type="evidence" value="ECO:0007669"/>
    <property type="project" value="TreeGrafter"/>
</dbReference>
<dbReference type="OMA" id="PAWRMLN"/>
<dbReference type="EMBL" id="KZ107853">
    <property type="protein sequence ID" value="OSS45880.1"/>
    <property type="molecule type" value="Genomic_DNA"/>
</dbReference>
<comment type="subcellular location">
    <subcellularLocation>
        <location evidence="1">Membrane</location>
        <topology evidence="1">Multi-pass membrane protein</topology>
    </subcellularLocation>
</comment>
<dbReference type="InParanoid" id="A0A1Y2LQ77"/>
<feature type="transmembrane region" description="Helical" evidence="9">
    <location>
        <begin position="437"/>
        <end position="457"/>
    </location>
</feature>
<comment type="similarity">
    <text evidence="2">Belongs to the peptidase S54 family.</text>
</comment>
<dbReference type="InterPro" id="IPR050925">
    <property type="entry name" value="Rhomboid_protease_S54"/>
</dbReference>
<organism evidence="11 12">
    <name type="scientific">Epicoccum nigrum</name>
    <name type="common">Soil fungus</name>
    <name type="synonym">Epicoccum purpurascens</name>
    <dbReference type="NCBI Taxonomy" id="105696"/>
    <lineage>
        <taxon>Eukaryota</taxon>
        <taxon>Fungi</taxon>
        <taxon>Dikarya</taxon>
        <taxon>Ascomycota</taxon>
        <taxon>Pezizomycotina</taxon>
        <taxon>Dothideomycetes</taxon>
        <taxon>Pleosporomycetidae</taxon>
        <taxon>Pleosporales</taxon>
        <taxon>Pleosporineae</taxon>
        <taxon>Didymellaceae</taxon>
        <taxon>Epicoccum</taxon>
    </lineage>
</organism>
<dbReference type="GO" id="GO:0016020">
    <property type="term" value="C:membrane"/>
    <property type="evidence" value="ECO:0007669"/>
    <property type="project" value="UniProtKB-SubCell"/>
</dbReference>
<keyword evidence="6 9" id="KW-0472">Membrane</keyword>
<evidence type="ECO:0000256" key="2">
    <source>
        <dbReference type="ARBA" id="ARBA00009045"/>
    </source>
</evidence>
<dbReference type="InterPro" id="IPR035952">
    <property type="entry name" value="Rhomboid-like_sf"/>
</dbReference>